<keyword evidence="2" id="KW-1185">Reference proteome</keyword>
<evidence type="ECO:0000313" key="1">
    <source>
        <dbReference type="EMBL" id="KAL1230992.1"/>
    </source>
</evidence>
<sequence>MTAQSFLAAFRRFTARRGKPSVVQTDNFRTFKLRMLELPDMTEKRLVEKEPTSTAMTLRRRCLCLTFCVLFRYFPKYLTVVTLYYSVSITYNEAEER</sequence>
<gene>
    <name evidence="1" type="ORF">TSPI_03776</name>
</gene>
<proteinExistence type="predicted"/>
<accession>A0ABR3K6H0</accession>
<dbReference type="EMBL" id="JBEUSY010000461">
    <property type="protein sequence ID" value="KAL1230992.1"/>
    <property type="molecule type" value="Genomic_DNA"/>
</dbReference>
<name>A0ABR3K6H0_TRISP</name>
<reference evidence="1 2" key="1">
    <citation type="submission" date="2024-07" db="EMBL/GenBank/DDBJ databases">
        <title>Enhanced genomic and transcriptomic resources for Trichinella pseudospiralis and T. spiralis underpin the discovery of pronounced molecular differences between stages and species.</title>
        <authorList>
            <person name="Pasi K.K."/>
            <person name="La Rosa G."/>
            <person name="Gomez-Morales M.A."/>
            <person name="Tosini F."/>
            <person name="Sumanam S."/>
            <person name="Young N.D."/>
            <person name="Chang B.C."/>
            <person name="Robin G.B."/>
        </authorList>
    </citation>
    <scope>NUCLEOTIDE SEQUENCE [LARGE SCALE GENOMIC DNA]</scope>
    <source>
        <strain evidence="1">ISS534</strain>
    </source>
</reference>
<evidence type="ECO:0000313" key="2">
    <source>
        <dbReference type="Proteomes" id="UP001558632"/>
    </source>
</evidence>
<organism evidence="1 2">
    <name type="scientific">Trichinella spiralis</name>
    <name type="common">Trichina worm</name>
    <dbReference type="NCBI Taxonomy" id="6334"/>
    <lineage>
        <taxon>Eukaryota</taxon>
        <taxon>Metazoa</taxon>
        <taxon>Ecdysozoa</taxon>
        <taxon>Nematoda</taxon>
        <taxon>Enoplea</taxon>
        <taxon>Dorylaimia</taxon>
        <taxon>Trichinellida</taxon>
        <taxon>Trichinellidae</taxon>
        <taxon>Trichinella</taxon>
    </lineage>
</organism>
<protein>
    <submittedName>
        <fullName evidence="1">Cobalt-precorrin-5B C(1)-methyltransferase</fullName>
    </submittedName>
</protein>
<comment type="caution">
    <text evidence="1">The sequence shown here is derived from an EMBL/GenBank/DDBJ whole genome shotgun (WGS) entry which is preliminary data.</text>
</comment>
<dbReference type="Proteomes" id="UP001558632">
    <property type="component" value="Unassembled WGS sequence"/>
</dbReference>